<feature type="compositionally biased region" description="Polar residues" evidence="1">
    <location>
        <begin position="46"/>
        <end position="57"/>
    </location>
</feature>
<dbReference type="EMBL" id="CAJVCH010075236">
    <property type="protein sequence ID" value="CAG7720919.1"/>
    <property type="molecule type" value="Genomic_DNA"/>
</dbReference>
<proteinExistence type="predicted"/>
<comment type="caution">
    <text evidence="2">The sequence shown here is derived from an EMBL/GenBank/DDBJ whole genome shotgun (WGS) entry which is preliminary data.</text>
</comment>
<evidence type="ECO:0000313" key="3">
    <source>
        <dbReference type="Proteomes" id="UP000708208"/>
    </source>
</evidence>
<gene>
    <name evidence="2" type="ORF">AFUS01_LOCUS10172</name>
</gene>
<evidence type="ECO:0000313" key="2">
    <source>
        <dbReference type="EMBL" id="CAG7720919.1"/>
    </source>
</evidence>
<name>A0A8J2P1X6_9HEXA</name>
<organism evidence="2 3">
    <name type="scientific">Allacma fusca</name>
    <dbReference type="NCBI Taxonomy" id="39272"/>
    <lineage>
        <taxon>Eukaryota</taxon>
        <taxon>Metazoa</taxon>
        <taxon>Ecdysozoa</taxon>
        <taxon>Arthropoda</taxon>
        <taxon>Hexapoda</taxon>
        <taxon>Collembola</taxon>
        <taxon>Symphypleona</taxon>
        <taxon>Sminthuridae</taxon>
        <taxon>Allacma</taxon>
    </lineage>
</organism>
<reference evidence="2" key="1">
    <citation type="submission" date="2021-06" db="EMBL/GenBank/DDBJ databases">
        <authorList>
            <person name="Hodson N. C."/>
            <person name="Mongue J. A."/>
            <person name="Jaron S. K."/>
        </authorList>
    </citation>
    <scope>NUCLEOTIDE SEQUENCE</scope>
</reference>
<evidence type="ECO:0000256" key="1">
    <source>
        <dbReference type="SAM" id="MobiDB-lite"/>
    </source>
</evidence>
<protein>
    <submittedName>
        <fullName evidence="2">Uncharacterized protein</fullName>
    </submittedName>
</protein>
<dbReference type="AlphaFoldDB" id="A0A8J2P1X6"/>
<sequence>MTTCETDDEDEHEGVFDEINDEFNSVKYVLKTIFTSLEVSRREDGSASTRGRGNQANDAVKLPKLELPSFSG</sequence>
<dbReference type="OrthoDB" id="5984724at2759"/>
<feature type="region of interest" description="Disordered" evidence="1">
    <location>
        <begin position="40"/>
        <end position="72"/>
    </location>
</feature>
<accession>A0A8J2P1X6</accession>
<keyword evidence="3" id="KW-1185">Reference proteome</keyword>
<feature type="non-terminal residue" evidence="2">
    <location>
        <position position="72"/>
    </location>
</feature>
<dbReference type="Proteomes" id="UP000708208">
    <property type="component" value="Unassembled WGS sequence"/>
</dbReference>